<dbReference type="PANTHER" id="PTHR23313:SF0">
    <property type="entry name" value="TESTIS-EXPRESSED PROTEIN 9"/>
    <property type="match status" value="1"/>
</dbReference>
<feature type="region of interest" description="Disordered" evidence="1">
    <location>
        <begin position="219"/>
        <end position="252"/>
    </location>
</feature>
<evidence type="ECO:0000313" key="3">
    <source>
        <dbReference type="Proteomes" id="UP001527925"/>
    </source>
</evidence>
<dbReference type="Proteomes" id="UP001527925">
    <property type="component" value="Unassembled WGS sequence"/>
</dbReference>
<organism evidence="2 3">
    <name type="scientific">Polyrhizophydium stewartii</name>
    <dbReference type="NCBI Taxonomy" id="2732419"/>
    <lineage>
        <taxon>Eukaryota</taxon>
        <taxon>Fungi</taxon>
        <taxon>Fungi incertae sedis</taxon>
        <taxon>Chytridiomycota</taxon>
        <taxon>Chytridiomycota incertae sedis</taxon>
        <taxon>Chytridiomycetes</taxon>
        <taxon>Rhizophydiales</taxon>
        <taxon>Rhizophydiales incertae sedis</taxon>
        <taxon>Polyrhizophydium</taxon>
    </lineage>
</organism>
<gene>
    <name evidence="2" type="ORF">HK105_206127</name>
</gene>
<keyword evidence="3" id="KW-1185">Reference proteome</keyword>
<name>A0ABR4N4A2_9FUNG</name>
<accession>A0ABR4N4A2</accession>
<proteinExistence type="predicted"/>
<reference evidence="2 3" key="1">
    <citation type="submission" date="2023-09" db="EMBL/GenBank/DDBJ databases">
        <title>Pangenome analysis of Batrachochytrium dendrobatidis and related Chytrids.</title>
        <authorList>
            <person name="Yacoub M.N."/>
            <person name="Stajich J.E."/>
            <person name="James T.Y."/>
        </authorList>
    </citation>
    <scope>NUCLEOTIDE SEQUENCE [LARGE SCALE GENOMIC DNA]</scope>
    <source>
        <strain evidence="2 3">JEL0888</strain>
    </source>
</reference>
<dbReference type="EMBL" id="JADGIZ020000034">
    <property type="protein sequence ID" value="KAL2914355.1"/>
    <property type="molecule type" value="Genomic_DNA"/>
</dbReference>
<evidence type="ECO:0008006" key="4">
    <source>
        <dbReference type="Google" id="ProtNLM"/>
    </source>
</evidence>
<evidence type="ECO:0000313" key="2">
    <source>
        <dbReference type="EMBL" id="KAL2914355.1"/>
    </source>
</evidence>
<sequence length="360" mass="40937">MFAGDSDCEHDRAADGAAQDAMDALISPELLERERAFRKKNQALQSQAASVLRQAESVVKEGKSVLERPLTAPSIDALQPSRPATKWSACDAQHPSWPTMGPEKMAAMPRILQANAGIQLAKRLLAQTFQNLCRLTEATNRFLKAKLHVLQQELDKIAGERDQKVQFESRSKQEATITELHEKFKRMEEELAKSNRGQQTAQNAADKLRATVDELRRKNELAEGELQRTKRELDEISRHSRQNEHDTSARDAKLNRALEEVEKQKTLLARKDTEAREKLDAAKRASDALFAENKRLQRQKSELMAAFKKQAQLIAVLKRQKARARQPPIGRLRLAQMHVEAVKLLQFTEDEFVRALNWDL</sequence>
<comment type="caution">
    <text evidence="2">The sequence shown here is derived from an EMBL/GenBank/DDBJ whole genome shotgun (WGS) entry which is preliminary data.</text>
</comment>
<feature type="region of interest" description="Disordered" evidence="1">
    <location>
        <begin position="1"/>
        <end position="20"/>
    </location>
</feature>
<dbReference type="PANTHER" id="PTHR23313">
    <property type="entry name" value="TSEC1-RELATED"/>
    <property type="match status" value="1"/>
</dbReference>
<protein>
    <recommendedName>
        <fullName evidence="4">Testis-expressed sequence 9 protein</fullName>
    </recommendedName>
</protein>
<evidence type="ECO:0000256" key="1">
    <source>
        <dbReference type="SAM" id="MobiDB-lite"/>
    </source>
</evidence>